<dbReference type="PANTHER" id="PTHR31310">
    <property type="match status" value="1"/>
</dbReference>
<proteinExistence type="predicted"/>
<keyword evidence="9" id="KW-1185">Reference proteome</keyword>
<dbReference type="RefSeq" id="WP_345705719.1">
    <property type="nucleotide sequence ID" value="NZ_BAABKV010000001.1"/>
</dbReference>
<dbReference type="InterPro" id="IPR026841">
    <property type="entry name" value="Aur1/Ipt1"/>
</dbReference>
<feature type="transmembrane region" description="Helical" evidence="6">
    <location>
        <begin position="131"/>
        <end position="149"/>
    </location>
</feature>
<evidence type="ECO:0000256" key="6">
    <source>
        <dbReference type="SAM" id="Phobius"/>
    </source>
</evidence>
<organism evidence="8 9">
    <name type="scientific">Kitasatospora paranensis</name>
    <dbReference type="NCBI Taxonomy" id="258053"/>
    <lineage>
        <taxon>Bacteria</taxon>
        <taxon>Bacillati</taxon>
        <taxon>Actinomycetota</taxon>
        <taxon>Actinomycetes</taxon>
        <taxon>Kitasatosporales</taxon>
        <taxon>Streptomycetaceae</taxon>
        <taxon>Kitasatospora</taxon>
    </lineage>
</organism>
<dbReference type="CDD" id="cd03386">
    <property type="entry name" value="PAP2_Aur1_like"/>
    <property type="match status" value="1"/>
</dbReference>
<reference evidence="9" key="1">
    <citation type="journal article" date="2019" name="Int. J. Syst. Evol. Microbiol.">
        <title>The Global Catalogue of Microorganisms (GCM) 10K type strain sequencing project: providing services to taxonomists for standard genome sequencing and annotation.</title>
        <authorList>
            <consortium name="The Broad Institute Genomics Platform"/>
            <consortium name="The Broad Institute Genome Sequencing Center for Infectious Disease"/>
            <person name="Wu L."/>
            <person name="Ma J."/>
        </authorList>
    </citation>
    <scope>NUCLEOTIDE SEQUENCE [LARGE SCALE GENOMIC DNA]</scope>
    <source>
        <strain evidence="9">CGMCC 1.12859</strain>
    </source>
</reference>
<dbReference type="PANTHER" id="PTHR31310:SF7">
    <property type="entry name" value="PA-PHOSPHATASE RELATED-FAMILY PROTEIN DDB_G0268928"/>
    <property type="match status" value="1"/>
</dbReference>
<evidence type="ECO:0000256" key="4">
    <source>
        <dbReference type="ARBA" id="ARBA00023136"/>
    </source>
</evidence>
<evidence type="ECO:0000256" key="1">
    <source>
        <dbReference type="ARBA" id="ARBA00004141"/>
    </source>
</evidence>
<accession>A0ABW2G2I6</accession>
<dbReference type="InterPro" id="IPR052185">
    <property type="entry name" value="IPC_Synthase-Related"/>
</dbReference>
<dbReference type="Pfam" id="PF14378">
    <property type="entry name" value="PAP2_3"/>
    <property type="match status" value="1"/>
</dbReference>
<feature type="transmembrane region" description="Helical" evidence="6">
    <location>
        <begin position="243"/>
        <end position="261"/>
    </location>
</feature>
<sequence length="319" mass="35165">MGEPTEMQAVGAERAAEATRTGSVQAGPADSGQRPDGATVAARTRSAAVRSRIRRQRSRPARPKLLFELALIGISYWIYSIVRNAVPEQASVAMRHADWVWRFERALGVGIERAVNHTVDRAEWLIVGMNYYYATLHFIVTIGVLIWLYRRHPGRYAAARTVLFVTTAIALVGFYCFPLAPPRLMGRGFIDTVAVHGTWGSMASGPAAHVSNQYAAMPSMHIGWSLWCGLTIFFLARRTWVRVLGLLYPVATLTVIISTANHFWMDAVGGMVCLAVGFAAARLIYHVWVYQLPRYPGGAPSAPVTVPVQWTTPVSAGRR</sequence>
<gene>
    <name evidence="8" type="ORF">ACFQMG_29515</name>
</gene>
<feature type="domain" description="Inositolphosphotransferase Aur1/Ipt1" evidence="7">
    <location>
        <begin position="99"/>
        <end position="279"/>
    </location>
</feature>
<comment type="subcellular location">
    <subcellularLocation>
        <location evidence="1">Membrane</location>
        <topology evidence="1">Multi-pass membrane protein</topology>
    </subcellularLocation>
</comment>
<feature type="transmembrane region" description="Helical" evidence="6">
    <location>
        <begin position="267"/>
        <end position="285"/>
    </location>
</feature>
<evidence type="ECO:0000256" key="2">
    <source>
        <dbReference type="ARBA" id="ARBA00022692"/>
    </source>
</evidence>
<keyword evidence="4 6" id="KW-0472">Membrane</keyword>
<keyword evidence="3 6" id="KW-1133">Transmembrane helix</keyword>
<dbReference type="Proteomes" id="UP001596435">
    <property type="component" value="Unassembled WGS sequence"/>
</dbReference>
<protein>
    <submittedName>
        <fullName evidence="8">Phosphatase PAP2 family protein</fullName>
    </submittedName>
</protein>
<feature type="transmembrane region" description="Helical" evidence="6">
    <location>
        <begin position="214"/>
        <end position="236"/>
    </location>
</feature>
<keyword evidence="2 6" id="KW-0812">Transmembrane</keyword>
<feature type="region of interest" description="Disordered" evidence="5">
    <location>
        <begin position="1"/>
        <end position="41"/>
    </location>
</feature>
<dbReference type="EMBL" id="JBHTAJ010000075">
    <property type="protein sequence ID" value="MFC7183691.1"/>
    <property type="molecule type" value="Genomic_DNA"/>
</dbReference>
<evidence type="ECO:0000259" key="7">
    <source>
        <dbReference type="Pfam" id="PF14378"/>
    </source>
</evidence>
<evidence type="ECO:0000313" key="8">
    <source>
        <dbReference type="EMBL" id="MFC7183691.1"/>
    </source>
</evidence>
<comment type="caution">
    <text evidence="8">The sequence shown here is derived from an EMBL/GenBank/DDBJ whole genome shotgun (WGS) entry which is preliminary data.</text>
</comment>
<evidence type="ECO:0000256" key="3">
    <source>
        <dbReference type="ARBA" id="ARBA00022989"/>
    </source>
</evidence>
<evidence type="ECO:0000313" key="9">
    <source>
        <dbReference type="Proteomes" id="UP001596435"/>
    </source>
</evidence>
<evidence type="ECO:0000256" key="5">
    <source>
        <dbReference type="SAM" id="MobiDB-lite"/>
    </source>
</evidence>
<feature type="transmembrane region" description="Helical" evidence="6">
    <location>
        <begin position="65"/>
        <end position="82"/>
    </location>
</feature>
<feature type="transmembrane region" description="Helical" evidence="6">
    <location>
        <begin position="161"/>
        <end position="180"/>
    </location>
</feature>
<name>A0ABW2G2I6_9ACTN</name>